<comment type="caution">
    <text evidence="11">The sequence shown here is derived from an EMBL/GenBank/DDBJ whole genome shotgun (WGS) entry which is preliminary data.</text>
</comment>
<evidence type="ECO:0000256" key="2">
    <source>
        <dbReference type="ARBA" id="ARBA00006745"/>
    </source>
</evidence>
<comment type="function">
    <text evidence="9">Catalyzes the hydrolytic deamination of guanine, producing xanthine and ammonia.</text>
</comment>
<dbReference type="Gene3D" id="2.30.40.10">
    <property type="entry name" value="Urease, subunit C, domain 1"/>
    <property type="match status" value="1"/>
</dbReference>
<evidence type="ECO:0000256" key="8">
    <source>
        <dbReference type="ARBA" id="ARBA00051148"/>
    </source>
</evidence>
<evidence type="ECO:0000313" key="11">
    <source>
        <dbReference type="EMBL" id="KAK2173569.1"/>
    </source>
</evidence>
<dbReference type="AlphaFoldDB" id="A0AAD9KL16"/>
<dbReference type="GO" id="GO:0008270">
    <property type="term" value="F:zinc ion binding"/>
    <property type="evidence" value="ECO:0007669"/>
    <property type="project" value="UniProtKB-UniRule"/>
</dbReference>
<sequence>MFVYVGTLLHATASNALEVLLGKALGVNNGKIIFIEDEKELPALQQQYDIGHDQVHRLGEREFLIPGFVDTHVHASQYANAGTGLDLPLLEWLPRYTFPLEATFSDVTFATAAYRKAVTRLLKNGTTSACYFATIHTEGSLRLCDVIEEVGQRAFVGKVCMDQNAPDYYIESSAQSLADTETFVQNVLSRKNALVQPVVTPRFAVSTTFNLMTRLAEVADKHNILVQSHLSETRGECKLIGDMYPDAEHYTDVYKRAGLLSGKTVMAHCNYLSDGEVAIIKTTNTGVAHCPNSNISVQSGLCDVRRLLDNGIKVGLGTDVSGGYNPSMLDAIRYAVQTSNILSVNKDDSYTKLDYREAFRLATLGGSQVLGIEDRVGNFVIGKEFDALRVNPCVSNSPFDIFDKDTTEDTFQKFIYLGDDRNVTEVFVAGKRVLPK</sequence>
<dbReference type="FunFam" id="3.20.20.140:FF:000022">
    <property type="entry name" value="Guanine deaminase"/>
    <property type="match status" value="1"/>
</dbReference>
<comment type="catalytic activity">
    <reaction evidence="8 9">
        <text>guanine + H2O + H(+) = xanthine + NH4(+)</text>
        <dbReference type="Rhea" id="RHEA:14665"/>
        <dbReference type="ChEBI" id="CHEBI:15377"/>
        <dbReference type="ChEBI" id="CHEBI:15378"/>
        <dbReference type="ChEBI" id="CHEBI:16235"/>
        <dbReference type="ChEBI" id="CHEBI:17712"/>
        <dbReference type="ChEBI" id="CHEBI:28938"/>
        <dbReference type="EC" id="3.5.4.3"/>
    </reaction>
</comment>
<dbReference type="SUPFAM" id="SSF51556">
    <property type="entry name" value="Metallo-dependent hydrolases"/>
    <property type="match status" value="1"/>
</dbReference>
<dbReference type="InterPro" id="IPR032466">
    <property type="entry name" value="Metal_Hydrolase"/>
</dbReference>
<proteinExistence type="inferred from homology"/>
<evidence type="ECO:0000256" key="1">
    <source>
        <dbReference type="ARBA" id="ARBA00004984"/>
    </source>
</evidence>
<accession>A0AAD9KL16</accession>
<keyword evidence="12" id="KW-1185">Reference proteome</keyword>
<dbReference type="NCBIfam" id="TIGR02967">
    <property type="entry name" value="guan_deamin"/>
    <property type="match status" value="1"/>
</dbReference>
<evidence type="ECO:0000313" key="12">
    <source>
        <dbReference type="Proteomes" id="UP001209878"/>
    </source>
</evidence>
<dbReference type="InterPro" id="IPR051607">
    <property type="entry name" value="Metallo-dep_hydrolases"/>
</dbReference>
<keyword evidence="7 9" id="KW-0862">Zinc</keyword>
<comment type="pathway">
    <text evidence="1 9">Purine metabolism; guanine degradation; xanthine from guanine: step 1/1.</text>
</comment>
<evidence type="ECO:0000256" key="3">
    <source>
        <dbReference type="ARBA" id="ARBA00012781"/>
    </source>
</evidence>
<reference evidence="11" key="1">
    <citation type="journal article" date="2023" name="Mol. Biol. Evol.">
        <title>Third-Generation Sequencing Reveals the Adaptive Role of the Epigenome in Three Deep-Sea Polychaetes.</title>
        <authorList>
            <person name="Perez M."/>
            <person name="Aroh O."/>
            <person name="Sun Y."/>
            <person name="Lan Y."/>
            <person name="Juniper S.K."/>
            <person name="Young C.R."/>
            <person name="Angers B."/>
            <person name="Qian P.Y."/>
        </authorList>
    </citation>
    <scope>NUCLEOTIDE SEQUENCE</scope>
    <source>
        <strain evidence="11">R07B-5</strain>
    </source>
</reference>
<keyword evidence="6 9" id="KW-0378">Hydrolase</keyword>
<feature type="domain" description="Amidohydrolase-related" evidence="10">
    <location>
        <begin position="63"/>
        <end position="433"/>
    </location>
</feature>
<evidence type="ECO:0000256" key="7">
    <source>
        <dbReference type="ARBA" id="ARBA00022833"/>
    </source>
</evidence>
<dbReference type="InterPro" id="IPR014311">
    <property type="entry name" value="Guanine_deaminase"/>
</dbReference>
<dbReference type="EMBL" id="JAODUO010000865">
    <property type="protein sequence ID" value="KAK2173569.1"/>
    <property type="molecule type" value="Genomic_DNA"/>
</dbReference>
<evidence type="ECO:0000256" key="4">
    <source>
        <dbReference type="ARBA" id="ARBA00014514"/>
    </source>
</evidence>
<comment type="cofactor">
    <cofactor evidence="9">
        <name>Zn(2+)</name>
        <dbReference type="ChEBI" id="CHEBI:29105"/>
    </cofactor>
    <text evidence="9">Binds 1 zinc ion per subunit.</text>
</comment>
<comment type="similarity">
    <text evidence="2 9">Belongs to the metallo-dependent hydrolases superfamily. ATZ/TRZ family.</text>
</comment>
<evidence type="ECO:0000256" key="6">
    <source>
        <dbReference type="ARBA" id="ARBA00022801"/>
    </source>
</evidence>
<evidence type="ECO:0000256" key="9">
    <source>
        <dbReference type="RuleBase" id="RU366009"/>
    </source>
</evidence>
<dbReference type="Proteomes" id="UP001209878">
    <property type="component" value="Unassembled WGS sequence"/>
</dbReference>
<protein>
    <recommendedName>
        <fullName evidence="4 9">Guanine deaminase</fullName>
        <shortName evidence="9">Guanase</shortName>
        <ecNumber evidence="3 9">3.5.4.3</ecNumber>
    </recommendedName>
    <alternativeName>
        <fullName evidence="9">Guanine aminohydrolase</fullName>
    </alternativeName>
</protein>
<dbReference type="GO" id="GO:0008892">
    <property type="term" value="F:guanine deaminase activity"/>
    <property type="evidence" value="ECO:0007669"/>
    <property type="project" value="UniProtKB-UniRule"/>
</dbReference>
<evidence type="ECO:0000259" key="10">
    <source>
        <dbReference type="Pfam" id="PF01979"/>
    </source>
</evidence>
<name>A0AAD9KL16_RIDPI</name>
<keyword evidence="5 9" id="KW-0479">Metal-binding</keyword>
<gene>
    <name evidence="11" type="ORF">NP493_866g00025</name>
</gene>
<dbReference type="InterPro" id="IPR011059">
    <property type="entry name" value="Metal-dep_hydrolase_composite"/>
</dbReference>
<dbReference type="PANTHER" id="PTHR11271:SF6">
    <property type="entry name" value="GUANINE DEAMINASE"/>
    <property type="match status" value="1"/>
</dbReference>
<dbReference type="PANTHER" id="PTHR11271">
    <property type="entry name" value="GUANINE DEAMINASE"/>
    <property type="match status" value="1"/>
</dbReference>
<dbReference type="GO" id="GO:0005829">
    <property type="term" value="C:cytosol"/>
    <property type="evidence" value="ECO:0007669"/>
    <property type="project" value="TreeGrafter"/>
</dbReference>
<dbReference type="Gene3D" id="3.20.20.140">
    <property type="entry name" value="Metal-dependent hydrolases"/>
    <property type="match status" value="1"/>
</dbReference>
<dbReference type="EC" id="3.5.4.3" evidence="3 9"/>
<dbReference type="InterPro" id="IPR006680">
    <property type="entry name" value="Amidohydro-rel"/>
</dbReference>
<evidence type="ECO:0000256" key="5">
    <source>
        <dbReference type="ARBA" id="ARBA00022723"/>
    </source>
</evidence>
<organism evidence="11 12">
    <name type="scientific">Ridgeia piscesae</name>
    <name type="common">Tubeworm</name>
    <dbReference type="NCBI Taxonomy" id="27915"/>
    <lineage>
        <taxon>Eukaryota</taxon>
        <taxon>Metazoa</taxon>
        <taxon>Spiralia</taxon>
        <taxon>Lophotrochozoa</taxon>
        <taxon>Annelida</taxon>
        <taxon>Polychaeta</taxon>
        <taxon>Sedentaria</taxon>
        <taxon>Canalipalpata</taxon>
        <taxon>Sabellida</taxon>
        <taxon>Siboglinidae</taxon>
        <taxon>Ridgeia</taxon>
    </lineage>
</organism>
<dbReference type="Pfam" id="PF01979">
    <property type="entry name" value="Amidohydro_1"/>
    <property type="match status" value="1"/>
</dbReference>
<dbReference type="GO" id="GO:0006147">
    <property type="term" value="P:guanine catabolic process"/>
    <property type="evidence" value="ECO:0007669"/>
    <property type="project" value="UniProtKB-UniRule"/>
</dbReference>